<keyword evidence="2" id="KW-1185">Reference proteome</keyword>
<dbReference type="SUPFAM" id="SSF52317">
    <property type="entry name" value="Class I glutamine amidotransferase-like"/>
    <property type="match status" value="2"/>
</dbReference>
<accession>A0A833SFX1</accession>
<dbReference type="InterPro" id="IPR029062">
    <property type="entry name" value="Class_I_gatase-like"/>
</dbReference>
<organism evidence="1 2">
    <name type="scientific">Frieseomelitta varia</name>
    <dbReference type="NCBI Taxonomy" id="561572"/>
    <lineage>
        <taxon>Eukaryota</taxon>
        <taxon>Metazoa</taxon>
        <taxon>Ecdysozoa</taxon>
        <taxon>Arthropoda</taxon>
        <taxon>Hexapoda</taxon>
        <taxon>Insecta</taxon>
        <taxon>Pterygota</taxon>
        <taxon>Neoptera</taxon>
        <taxon>Endopterygota</taxon>
        <taxon>Hymenoptera</taxon>
        <taxon>Apocrita</taxon>
        <taxon>Aculeata</taxon>
        <taxon>Apoidea</taxon>
        <taxon>Anthophila</taxon>
        <taxon>Apidae</taxon>
        <taxon>Frieseomelitta</taxon>
    </lineage>
</organism>
<name>A0A833SFX1_9HYME</name>
<evidence type="ECO:0000313" key="2">
    <source>
        <dbReference type="Proteomes" id="UP000655588"/>
    </source>
</evidence>
<sequence>MYLWAIICISIDSCPSSTGVFFSNDFEKSRQRIFSATQHILCGCGYLDGTETTEAISSAIHISQKDMVPRFYAPDIDICDTVDHLTKQSDSKGPSRNGMVEAARLARSEIKPLCECKACTHKALVLPGGFGAAKTLGDSLNKFRGFPRALETAIFFYHRRSISRARIHIRSNFAEKGADCTVLPDLEKLIEDFYCEKKPIASICIASVLVARVLKGVKITLGKDAPAKDWPYADAIKKARNMGAKIEMRNVKGVTKCKKYNVLSTPAWMYNSASFAEVHNGIGKLIAMLKKSIN</sequence>
<dbReference type="PANTHER" id="PTHR10224:SF12">
    <property type="entry name" value="GLYOXALASE ELBB"/>
    <property type="match status" value="1"/>
</dbReference>
<dbReference type="AlphaFoldDB" id="A0A833SFX1"/>
<gene>
    <name evidence="1" type="ORF">E2986_09934</name>
</gene>
<comment type="caution">
    <text evidence="1">The sequence shown here is derived from an EMBL/GenBank/DDBJ whole genome shotgun (WGS) entry which is preliminary data.</text>
</comment>
<dbReference type="EMBL" id="WNWW01000239">
    <property type="protein sequence ID" value="KAF3427987.1"/>
    <property type="molecule type" value="Genomic_DNA"/>
</dbReference>
<dbReference type="PANTHER" id="PTHR10224">
    <property type="entry name" value="ES1 PROTEIN HOMOLOG, MITOCHONDRIAL"/>
    <property type="match status" value="1"/>
</dbReference>
<proteinExistence type="predicted"/>
<reference evidence="1" key="1">
    <citation type="submission" date="2019-11" db="EMBL/GenBank/DDBJ databases">
        <title>The nuclear and mitochondrial genomes of Frieseomelitta varia - a highly eusocial stingless bee (Meliponini) with a permanently sterile worker caste.</title>
        <authorList>
            <person name="Freitas F.C.P."/>
            <person name="Lourenco A.P."/>
            <person name="Nunes F.M.F."/>
            <person name="Paschoal A.R."/>
            <person name="Abreu F.C.P."/>
            <person name="Barbin F.O."/>
            <person name="Bataglia L."/>
            <person name="Cardoso-Junior C.A.M."/>
            <person name="Cervoni M.S."/>
            <person name="Silva S.R."/>
            <person name="Dalarmi F."/>
            <person name="Del Lama M.A."/>
            <person name="Depintor T.S."/>
            <person name="Ferreira K.M."/>
            <person name="Goria P.S."/>
            <person name="Jaskot M.C."/>
            <person name="Lago D.C."/>
            <person name="Luna-Lucena D."/>
            <person name="Moda L.M."/>
            <person name="Nascimento L."/>
            <person name="Pedrino M."/>
            <person name="Rabico F.O."/>
            <person name="Sanches F.C."/>
            <person name="Santos D.E."/>
            <person name="Santos C.G."/>
            <person name="Vieira J."/>
            <person name="Lopes T.F."/>
            <person name="Barchuk A.R."/>
            <person name="Hartfelder K."/>
            <person name="Simoes Z.L.P."/>
            <person name="Bitondi M.M.G."/>
            <person name="Pinheiro D.G."/>
        </authorList>
    </citation>
    <scope>NUCLEOTIDE SEQUENCE</scope>
    <source>
        <strain evidence="1">USP_RPSP 00005682</strain>
        <tissue evidence="1">Whole individual</tissue>
    </source>
</reference>
<protein>
    <submittedName>
        <fullName evidence="1">Uncharacterized protein</fullName>
    </submittedName>
</protein>
<dbReference type="Proteomes" id="UP000655588">
    <property type="component" value="Unassembled WGS sequence"/>
</dbReference>
<dbReference type="Gene3D" id="3.40.50.880">
    <property type="match status" value="2"/>
</dbReference>
<evidence type="ECO:0000313" key="1">
    <source>
        <dbReference type="EMBL" id="KAF3427987.1"/>
    </source>
</evidence>